<feature type="compositionally biased region" description="Low complexity" evidence="1">
    <location>
        <begin position="54"/>
        <end position="65"/>
    </location>
</feature>
<proteinExistence type="predicted"/>
<dbReference type="EMBL" id="KN831960">
    <property type="protein sequence ID" value="KIO07421.1"/>
    <property type="molecule type" value="Genomic_DNA"/>
</dbReference>
<feature type="region of interest" description="Disordered" evidence="1">
    <location>
        <begin position="181"/>
        <end position="242"/>
    </location>
</feature>
<dbReference type="STRING" id="870435.A0A0C3PGD0"/>
<name>A0A0C3PGD0_PISTI</name>
<protein>
    <submittedName>
        <fullName evidence="2">Uncharacterized protein</fullName>
    </submittedName>
</protein>
<evidence type="ECO:0000256" key="1">
    <source>
        <dbReference type="SAM" id="MobiDB-lite"/>
    </source>
</evidence>
<feature type="compositionally biased region" description="Basic and acidic residues" evidence="1">
    <location>
        <begin position="222"/>
        <end position="242"/>
    </location>
</feature>
<dbReference type="InParanoid" id="A0A0C3PGD0"/>
<feature type="region of interest" description="Disordered" evidence="1">
    <location>
        <begin position="301"/>
        <end position="345"/>
    </location>
</feature>
<reference evidence="3" key="2">
    <citation type="submission" date="2015-01" db="EMBL/GenBank/DDBJ databases">
        <title>Evolutionary Origins and Diversification of the Mycorrhizal Mutualists.</title>
        <authorList>
            <consortium name="DOE Joint Genome Institute"/>
            <consortium name="Mycorrhizal Genomics Consortium"/>
            <person name="Kohler A."/>
            <person name="Kuo A."/>
            <person name="Nagy L.G."/>
            <person name="Floudas D."/>
            <person name="Copeland A."/>
            <person name="Barry K.W."/>
            <person name="Cichocki N."/>
            <person name="Veneault-Fourrey C."/>
            <person name="LaButti K."/>
            <person name="Lindquist E.A."/>
            <person name="Lipzen A."/>
            <person name="Lundell T."/>
            <person name="Morin E."/>
            <person name="Murat C."/>
            <person name="Riley R."/>
            <person name="Ohm R."/>
            <person name="Sun H."/>
            <person name="Tunlid A."/>
            <person name="Henrissat B."/>
            <person name="Grigoriev I.V."/>
            <person name="Hibbett D.S."/>
            <person name="Martin F."/>
        </authorList>
    </citation>
    <scope>NUCLEOTIDE SEQUENCE [LARGE SCALE GENOMIC DNA]</scope>
    <source>
        <strain evidence="3">Marx 270</strain>
    </source>
</reference>
<organism evidence="2 3">
    <name type="scientific">Pisolithus tinctorius Marx 270</name>
    <dbReference type="NCBI Taxonomy" id="870435"/>
    <lineage>
        <taxon>Eukaryota</taxon>
        <taxon>Fungi</taxon>
        <taxon>Dikarya</taxon>
        <taxon>Basidiomycota</taxon>
        <taxon>Agaricomycotina</taxon>
        <taxon>Agaricomycetes</taxon>
        <taxon>Agaricomycetidae</taxon>
        <taxon>Boletales</taxon>
        <taxon>Sclerodermatineae</taxon>
        <taxon>Pisolithaceae</taxon>
        <taxon>Pisolithus</taxon>
    </lineage>
</organism>
<feature type="region of interest" description="Disordered" evidence="1">
    <location>
        <begin position="41"/>
        <end position="134"/>
    </location>
</feature>
<feature type="compositionally biased region" description="Acidic residues" evidence="1">
    <location>
        <begin position="332"/>
        <end position="345"/>
    </location>
</feature>
<evidence type="ECO:0000313" key="3">
    <source>
        <dbReference type="Proteomes" id="UP000054217"/>
    </source>
</evidence>
<sequence length="345" mass="38328">MSESRLITTTDKNNEGQVVVDWTQVLDDAIRYDTDDEEEVMKAKSKERKRQKAAEQAQQEEQAQLEAKRVEREWIEAERAEREKAKAEKAVWEAEERRVHEEEERQEAECKRKAKASKSDEACAGGASGEPRGEVKRVVMDPGCTHCTQAQVVCEFLVDSNKKRVACMCCNQSKGKCQWLGDGKDAEASPKAATKADKGKKRKADEESPEPRPSQKKWAKSKLTEVLEIDEPKAGGSGERKAGAGGFLGLEDKLKRLIDIVGLIANNLAGLFEAHETMAENSSRIADALEAMLDESYSFGMAVSPSDSGSSELDSDKLREEAEWLKAHGKDEEEESKVEDESMAE</sequence>
<gene>
    <name evidence="2" type="ORF">M404DRAFT_23936</name>
</gene>
<feature type="compositionally biased region" description="Basic and acidic residues" evidence="1">
    <location>
        <begin position="314"/>
        <end position="331"/>
    </location>
</feature>
<dbReference type="HOGENOM" id="CLU_048923_0_0_1"/>
<feature type="compositionally biased region" description="Basic and acidic residues" evidence="1">
    <location>
        <begin position="66"/>
        <end position="121"/>
    </location>
</feature>
<dbReference type="AlphaFoldDB" id="A0A0C3PGD0"/>
<accession>A0A0C3PGD0</accession>
<dbReference type="Proteomes" id="UP000054217">
    <property type="component" value="Unassembled WGS sequence"/>
</dbReference>
<evidence type="ECO:0000313" key="2">
    <source>
        <dbReference type="EMBL" id="KIO07421.1"/>
    </source>
</evidence>
<reference evidence="2 3" key="1">
    <citation type="submission" date="2014-04" db="EMBL/GenBank/DDBJ databases">
        <authorList>
            <consortium name="DOE Joint Genome Institute"/>
            <person name="Kuo A."/>
            <person name="Kohler A."/>
            <person name="Costa M.D."/>
            <person name="Nagy L.G."/>
            <person name="Floudas D."/>
            <person name="Copeland A."/>
            <person name="Barry K.W."/>
            <person name="Cichocki N."/>
            <person name="Veneault-Fourrey C."/>
            <person name="LaButti K."/>
            <person name="Lindquist E.A."/>
            <person name="Lipzen A."/>
            <person name="Lundell T."/>
            <person name="Morin E."/>
            <person name="Murat C."/>
            <person name="Sun H."/>
            <person name="Tunlid A."/>
            <person name="Henrissat B."/>
            <person name="Grigoriev I.V."/>
            <person name="Hibbett D.S."/>
            <person name="Martin F."/>
            <person name="Nordberg H.P."/>
            <person name="Cantor M.N."/>
            <person name="Hua S.X."/>
        </authorList>
    </citation>
    <scope>NUCLEOTIDE SEQUENCE [LARGE SCALE GENOMIC DNA]</scope>
    <source>
        <strain evidence="2 3">Marx 270</strain>
    </source>
</reference>
<keyword evidence="3" id="KW-1185">Reference proteome</keyword>